<accession>A0A2N9YHS8</accession>
<dbReference type="OrthoDB" id="5292471at2"/>
<dbReference type="EMBL" id="CP018889">
    <property type="protein sequence ID" value="AUI70060.1"/>
    <property type="molecule type" value="Genomic_DNA"/>
</dbReference>
<evidence type="ECO:0000256" key="5">
    <source>
        <dbReference type="ARBA" id="ARBA00022723"/>
    </source>
</evidence>
<dbReference type="InterPro" id="IPR004385">
    <property type="entry name" value="NDP_pyrophosphatase"/>
</dbReference>
<gene>
    <name evidence="15" type="ORF">BLE401_16055</name>
</gene>
<proteinExistence type="inferred from homology"/>
<dbReference type="InterPro" id="IPR000086">
    <property type="entry name" value="NUDIX_hydrolase_dom"/>
</dbReference>
<dbReference type="AlphaFoldDB" id="A0A2N9YHS8"/>
<dbReference type="NCBIfam" id="TIGR00052">
    <property type="entry name" value="nudix-type nucleoside diphosphatase, YffH/AdpP family"/>
    <property type="match status" value="1"/>
</dbReference>
<dbReference type="STRING" id="288004.AL038_08250"/>
<feature type="binding site" evidence="13">
    <location>
        <position position="111"/>
    </location>
    <ligand>
        <name>Mg(2+)</name>
        <dbReference type="ChEBI" id="CHEBI:18420"/>
        <label>1</label>
    </ligand>
</feature>
<dbReference type="PROSITE" id="PS00893">
    <property type="entry name" value="NUDIX_BOX"/>
    <property type="match status" value="1"/>
</dbReference>
<dbReference type="PROSITE" id="PS51462">
    <property type="entry name" value="NUDIX"/>
    <property type="match status" value="1"/>
</dbReference>
<evidence type="ECO:0000256" key="3">
    <source>
        <dbReference type="ARBA" id="ARBA00012453"/>
    </source>
</evidence>
<feature type="binding site" evidence="13">
    <location>
        <position position="107"/>
    </location>
    <ligand>
        <name>Mg(2+)</name>
        <dbReference type="ChEBI" id="CHEBI:18420"/>
        <label>1</label>
    </ligand>
</feature>
<dbReference type="CDD" id="cd24155">
    <property type="entry name" value="NUDIX_ADPRase"/>
    <property type="match status" value="1"/>
</dbReference>
<dbReference type="GO" id="GO:0047631">
    <property type="term" value="F:ADP-ribose diphosphatase activity"/>
    <property type="evidence" value="ECO:0007669"/>
    <property type="project" value="UniProtKB-EC"/>
</dbReference>
<dbReference type="RefSeq" id="WP_062151649.1">
    <property type="nucleotide sequence ID" value="NZ_CP012373.2"/>
</dbReference>
<evidence type="ECO:0000256" key="11">
    <source>
        <dbReference type="ARBA" id="ARBA00033056"/>
    </source>
</evidence>
<sequence>MSPPFPKQIELLNKTIAYNGYFKIVKYQLRHTLFRGGWSGDITREVFERGHAVALLPYDPILEQVVLVEQFRTGALNLENPEQSWLWEIIAGIIEPNETPLDVAHREAEEEAGCVVTNVIPLHNILLSPGGTTETCQLFCGQVDASKVGGVHGLADENEDIQAHVVSVTEALALIDNGVIRSSPAIIALQWLALHQAAVKQRWKGL</sequence>
<dbReference type="KEGG" id="blep:AL038_08250"/>
<feature type="domain" description="Nudix hydrolase" evidence="14">
    <location>
        <begin position="48"/>
        <end position="188"/>
    </location>
</feature>
<evidence type="ECO:0000256" key="1">
    <source>
        <dbReference type="ARBA" id="ARBA00001946"/>
    </source>
</evidence>
<name>A0A2N9YHS8_9GAMM</name>
<dbReference type="PANTHER" id="PTHR11839">
    <property type="entry name" value="UDP/ADP-SUGAR PYROPHOSPHATASE"/>
    <property type="match status" value="1"/>
</dbReference>
<evidence type="ECO:0000256" key="9">
    <source>
        <dbReference type="ARBA" id="ARBA00030162"/>
    </source>
</evidence>
<dbReference type="Pfam" id="PF00293">
    <property type="entry name" value="NUDIX"/>
    <property type="match status" value="1"/>
</dbReference>
<dbReference type="PANTHER" id="PTHR11839:SF5">
    <property type="entry name" value="ADP-RIBOSE PYROPHOSPHATASE"/>
    <property type="match status" value="1"/>
</dbReference>
<keyword evidence="7 13" id="KW-0460">Magnesium</keyword>
<comment type="function">
    <text evidence="8">Acts on ADP-mannose and ADP-glucose as well as ADP-ribose. Prevents glycogen biosynthesis. The reaction catalyzed by this enzyme is a limiting step of the gluconeogenic process.</text>
</comment>
<dbReference type="EC" id="3.6.1.13" evidence="3"/>
<dbReference type="GO" id="GO:0005829">
    <property type="term" value="C:cytosol"/>
    <property type="evidence" value="ECO:0007669"/>
    <property type="project" value="TreeGrafter"/>
</dbReference>
<dbReference type="GO" id="GO:0019144">
    <property type="term" value="F:ADP-sugar diphosphatase activity"/>
    <property type="evidence" value="ECO:0007669"/>
    <property type="project" value="TreeGrafter"/>
</dbReference>
<dbReference type="Proteomes" id="UP000234271">
    <property type="component" value="Chromosome"/>
</dbReference>
<evidence type="ECO:0000256" key="8">
    <source>
        <dbReference type="ARBA" id="ARBA00025164"/>
    </source>
</evidence>
<dbReference type="SUPFAM" id="SSF55811">
    <property type="entry name" value="Nudix"/>
    <property type="match status" value="1"/>
</dbReference>
<keyword evidence="16" id="KW-1185">Reference proteome</keyword>
<evidence type="ECO:0000313" key="15">
    <source>
        <dbReference type="EMBL" id="AUI70060.1"/>
    </source>
</evidence>
<evidence type="ECO:0000259" key="14">
    <source>
        <dbReference type="PROSITE" id="PS51462"/>
    </source>
</evidence>
<evidence type="ECO:0000256" key="7">
    <source>
        <dbReference type="ARBA" id="ARBA00022842"/>
    </source>
</evidence>
<dbReference type="GO" id="GO:0046872">
    <property type="term" value="F:metal ion binding"/>
    <property type="evidence" value="ECO:0007669"/>
    <property type="project" value="UniProtKB-KW"/>
</dbReference>
<keyword evidence="6" id="KW-0378">Hydrolase</keyword>
<keyword evidence="5 13" id="KW-0479">Metal-binding</keyword>
<evidence type="ECO:0000256" key="12">
    <source>
        <dbReference type="ARBA" id="ARBA00049546"/>
    </source>
</evidence>
<comment type="cofactor">
    <cofactor evidence="1 13">
        <name>Mg(2+)</name>
        <dbReference type="ChEBI" id="CHEBI:18420"/>
    </cofactor>
</comment>
<feature type="binding site" evidence="13">
    <location>
        <position position="159"/>
    </location>
    <ligand>
        <name>Mg(2+)</name>
        <dbReference type="ChEBI" id="CHEBI:18420"/>
        <label>1</label>
    </ligand>
</feature>
<comment type="catalytic activity">
    <reaction evidence="12">
        <text>ADP-D-ribose + H2O = D-ribose 5-phosphate + AMP + 2 H(+)</text>
        <dbReference type="Rhea" id="RHEA:10412"/>
        <dbReference type="ChEBI" id="CHEBI:15377"/>
        <dbReference type="ChEBI" id="CHEBI:15378"/>
        <dbReference type="ChEBI" id="CHEBI:57967"/>
        <dbReference type="ChEBI" id="CHEBI:78346"/>
        <dbReference type="ChEBI" id="CHEBI:456215"/>
        <dbReference type="EC" id="3.6.1.13"/>
    </reaction>
</comment>
<evidence type="ECO:0000256" key="2">
    <source>
        <dbReference type="ARBA" id="ARBA00007482"/>
    </source>
</evidence>
<dbReference type="GO" id="GO:0006753">
    <property type="term" value="P:nucleoside phosphate metabolic process"/>
    <property type="evidence" value="ECO:0007669"/>
    <property type="project" value="TreeGrafter"/>
</dbReference>
<evidence type="ECO:0000256" key="10">
    <source>
        <dbReference type="ARBA" id="ARBA00030308"/>
    </source>
</evidence>
<evidence type="ECO:0000256" key="6">
    <source>
        <dbReference type="ARBA" id="ARBA00022801"/>
    </source>
</evidence>
<protein>
    <recommendedName>
        <fullName evidence="4">ADP-ribose pyrophosphatase</fullName>
        <ecNumber evidence="3">3.6.1.13</ecNumber>
    </recommendedName>
    <alternativeName>
        <fullName evidence="9">ADP-ribose diphosphatase</fullName>
    </alternativeName>
    <alternativeName>
        <fullName evidence="11">ADP-ribose phosphohydrolase</fullName>
    </alternativeName>
    <alternativeName>
        <fullName evidence="10">Adenosine diphosphoribose pyrophosphatase</fullName>
    </alternativeName>
</protein>
<dbReference type="InterPro" id="IPR020084">
    <property type="entry name" value="NUDIX_hydrolase_CS"/>
</dbReference>
<dbReference type="InterPro" id="IPR015797">
    <property type="entry name" value="NUDIX_hydrolase-like_dom_sf"/>
</dbReference>
<comment type="similarity">
    <text evidence="2">Belongs to the Nudix hydrolase family. NudF subfamily.</text>
</comment>
<evidence type="ECO:0000256" key="13">
    <source>
        <dbReference type="PIRSR" id="PIRSR604385-2"/>
    </source>
</evidence>
<dbReference type="Gene3D" id="3.90.79.10">
    <property type="entry name" value="Nucleoside Triphosphate Pyrophosphohydrolase"/>
    <property type="match status" value="1"/>
</dbReference>
<reference evidence="16" key="1">
    <citation type="submission" date="2016-12" db="EMBL/GenBank/DDBJ databases">
        <title>Complete Genome Sequence of Beggiatoa leptomitiformis D-401.</title>
        <authorList>
            <person name="Fomenkov A."/>
            <person name="Vincze T."/>
            <person name="Grabovich M."/>
            <person name="Anton B.P."/>
            <person name="Dubinina G."/>
            <person name="Orlova M."/>
            <person name="Belousova E."/>
            <person name="Roberts R.J."/>
        </authorList>
    </citation>
    <scope>NUCLEOTIDE SEQUENCE [LARGE SCALE GENOMIC DNA]</scope>
    <source>
        <strain evidence="16">D-401</strain>
    </source>
</reference>
<evidence type="ECO:0000256" key="4">
    <source>
        <dbReference type="ARBA" id="ARBA00013297"/>
    </source>
</evidence>
<feature type="binding site" evidence="13">
    <location>
        <position position="91"/>
    </location>
    <ligand>
        <name>Mg(2+)</name>
        <dbReference type="ChEBI" id="CHEBI:18420"/>
        <label>1</label>
    </ligand>
</feature>
<organism evidence="15 16">
    <name type="scientific">Beggiatoa leptomitoformis</name>
    <dbReference type="NCBI Taxonomy" id="288004"/>
    <lineage>
        <taxon>Bacteria</taxon>
        <taxon>Pseudomonadati</taxon>
        <taxon>Pseudomonadota</taxon>
        <taxon>Gammaproteobacteria</taxon>
        <taxon>Thiotrichales</taxon>
        <taxon>Thiotrichaceae</taxon>
        <taxon>Beggiatoa</taxon>
    </lineage>
</organism>
<evidence type="ECO:0000313" key="16">
    <source>
        <dbReference type="Proteomes" id="UP000234271"/>
    </source>
</evidence>
<dbReference type="GO" id="GO:0019693">
    <property type="term" value="P:ribose phosphate metabolic process"/>
    <property type="evidence" value="ECO:0007669"/>
    <property type="project" value="TreeGrafter"/>
</dbReference>